<evidence type="ECO:0000313" key="5">
    <source>
        <dbReference type="Proteomes" id="UP001057375"/>
    </source>
</evidence>
<feature type="repeat" description="CHCR" evidence="2">
    <location>
        <begin position="1385"/>
        <end position="1531"/>
    </location>
</feature>
<dbReference type="Gene3D" id="1.25.40.10">
    <property type="entry name" value="Tetratricopeptide repeat domain"/>
    <property type="match status" value="3"/>
</dbReference>
<dbReference type="InterPro" id="IPR011990">
    <property type="entry name" value="TPR-like_helical_dom_sf"/>
</dbReference>
<dbReference type="Gene3D" id="1.25.40.730">
    <property type="match status" value="1"/>
</dbReference>
<evidence type="ECO:0000256" key="1">
    <source>
        <dbReference type="PIRNR" id="PIRNR002290"/>
    </source>
</evidence>
<dbReference type="InterPro" id="IPR016341">
    <property type="entry name" value="Clathrin_heavy_chain"/>
</dbReference>
<reference evidence="4" key="1">
    <citation type="submission" date="2022-03" db="EMBL/GenBank/DDBJ databases">
        <title>Draft genome sequence of Aduncisulcus paluster, a free-living microaerophilic Fornicata.</title>
        <authorList>
            <person name="Yuyama I."/>
            <person name="Kume K."/>
            <person name="Tamura T."/>
            <person name="Inagaki Y."/>
            <person name="Hashimoto T."/>
        </authorList>
    </citation>
    <scope>NUCLEOTIDE SEQUENCE</scope>
    <source>
        <strain evidence="4">NY0171</strain>
    </source>
</reference>
<comment type="caution">
    <text evidence="4">The sequence shown here is derived from an EMBL/GenBank/DDBJ whole genome shotgun (WGS) entry which is preliminary data.</text>
</comment>
<feature type="repeat" description="CHCR" evidence="2">
    <location>
        <begin position="519"/>
        <end position="685"/>
    </location>
</feature>
<name>A0ABQ5KZA3_9EUKA</name>
<dbReference type="InterPro" id="IPR016025">
    <property type="entry name" value="Clathrin_H-chain_N"/>
</dbReference>
<feature type="repeat" description="CHCR" evidence="2">
    <location>
        <begin position="1089"/>
        <end position="1234"/>
    </location>
</feature>
<dbReference type="SUPFAM" id="SSF48371">
    <property type="entry name" value="ARM repeat"/>
    <property type="match status" value="7"/>
</dbReference>
<comment type="subcellular location">
    <subcellularLocation>
        <location evidence="1">Cytoplasmic vesicle membrane</location>
        <topology evidence="1">Peripheral membrane protein</topology>
        <orientation evidence="1">Cytoplasmic side</orientation>
    </subcellularLocation>
    <subcellularLocation>
        <location evidence="1">Membrane</location>
        <location evidence="1">Coated pit</location>
        <topology evidence="1">Peripheral membrane protein</topology>
        <orientation evidence="1">Cytoplasmic side</orientation>
    </subcellularLocation>
</comment>
<dbReference type="Pfam" id="PF13838">
    <property type="entry name" value="Clathrin_H_link"/>
    <property type="match status" value="1"/>
</dbReference>
<dbReference type="InterPro" id="IPR055358">
    <property type="entry name" value="CHCR"/>
</dbReference>
<comment type="function">
    <text evidence="1">Clathrin is the major protein of the polyhedral coat of coated pits and vesicles.</text>
</comment>
<dbReference type="Proteomes" id="UP001057375">
    <property type="component" value="Unassembled WGS sequence"/>
</dbReference>
<dbReference type="PIRSF" id="PIRSF002290">
    <property type="entry name" value="Clathrin_H_chain"/>
    <property type="match status" value="1"/>
</dbReference>
<dbReference type="PROSITE" id="PS50236">
    <property type="entry name" value="CHCR"/>
    <property type="match status" value="4"/>
</dbReference>
<dbReference type="Pfam" id="PF00637">
    <property type="entry name" value="Clathrin"/>
    <property type="match status" value="7"/>
</dbReference>
<gene>
    <name evidence="4" type="ORF">ADUPG1_009882</name>
</gene>
<keyword evidence="1" id="KW-0168">Coated pit</keyword>
<feature type="repeat" description="CHCR" evidence="2">
    <location>
        <begin position="1238"/>
        <end position="1380"/>
    </location>
</feature>
<proteinExistence type="inferred from homology"/>
<dbReference type="InterPro" id="IPR016024">
    <property type="entry name" value="ARM-type_fold"/>
</dbReference>
<dbReference type="Gene3D" id="2.130.10.110">
    <property type="entry name" value="Clathrin heavy-chain terminal domain"/>
    <property type="match status" value="1"/>
</dbReference>
<dbReference type="SUPFAM" id="SSF50989">
    <property type="entry name" value="Clathrin heavy-chain terminal domain"/>
    <property type="match status" value="1"/>
</dbReference>
<keyword evidence="1" id="KW-0968">Cytoplasmic vesicle</keyword>
<keyword evidence="1" id="KW-0472">Membrane</keyword>
<accession>A0ABQ5KZA3</accession>
<comment type="similarity">
    <text evidence="1">Belongs to the clathrin heavy chain family.</text>
</comment>
<dbReference type="PANTHER" id="PTHR10292">
    <property type="entry name" value="CLATHRIN HEAVY CHAIN RELATED"/>
    <property type="match status" value="1"/>
</dbReference>
<dbReference type="PANTHER" id="PTHR10292:SF1">
    <property type="entry name" value="CLATHRIN HEAVY CHAIN"/>
    <property type="match status" value="1"/>
</dbReference>
<keyword evidence="5" id="KW-1185">Reference proteome</keyword>
<evidence type="ECO:0000256" key="2">
    <source>
        <dbReference type="PROSITE-ProRule" id="PRU01006"/>
    </source>
</evidence>
<protein>
    <recommendedName>
        <fullName evidence="1">Clathrin heavy chain</fullName>
    </recommendedName>
</protein>
<dbReference type="InterPro" id="IPR000547">
    <property type="entry name" value="Clathrin_H-chain/VPS_repeat"/>
</dbReference>
<evidence type="ECO:0000313" key="4">
    <source>
        <dbReference type="EMBL" id="GKT37018.1"/>
    </source>
</evidence>
<sequence length="1792" mass="199176">MTSPITREEIAKLVATHGVSLDSISPKTLSIGSAMVGVVESHPDDTTSLFLLDLTSNEGRRTPSPVSMVSVHPSKKVFAVRGEAQISVIDQENRQKFSLKFEEEVLFMKFMTDDIFSIVTPSAAYFWVFSRETHGVVSEGKGTLARVFAMEADMASITLTDMIISPSKEFFLLTGEGRAFLYSKKSKSGRILPAFAGSFASINVAPGCPAAEVFAFATISDNVARLNVTELNPVKKEDGTTESGFVKRVVELGPCNNDYPISLTITSHGFAFVLFKKGSLRVVDLGTGLMFYSVRSVCGSDLLTAVRTDTGMVAGSVAGHILRFAVKEDRVIPHIITARHDPENAYVIAERTKLPGGDALFSHRFGHLFSSNQFKAAAEVVGKSPGTTLRNMETLKRFIDAGNDPVSNAPAFLIYLSTLMRHGPLTSEESVELVKRIVAQGKTDVLHNYIRDKKITCSEELGDFLRSSALEKEAFIVYHTAEAKHKVVAIYASRGEFDKIIGYCEKTAYVPDVGKLIHVIATRDPDNAVNLARKFAEKIPDCDVPAMAESLANLGLVKDATGLILSQIKAKEFNEETAPLQTRLLEINIRANPETAATILDRGILKFYDASVLAPLCEEARMFSHAVRMYSNSADKRRVVVNHTKDLQPVDVAEYASMLEDASEIQDLLRSLLTANLRANLQHVIAAAVVSVHHLSPNGVVINHTKDLQPVDVAEYASMLEDASEIQDLLRSLLTANLRANLQHVIAAAVVSVHHLSPNGVVSLLDEFRSHEGVFLFLHQVISEVDDPDMHFRYVEAGVKTGNAGALDGFLRTSEHLDAQRTLTFLKNEQLDDVKPLIVLCDRFDYIDELISHLLAHNLERAIEAYALKFNPAKIPDVVGALIDHEADDDLVTRLIQEGRNAVDISLLCDECEKRNKLSVLRAMLETRVSEGACDIETHTARVKVLVLAGDVGAEEAIVTADALDFRGVGEFCAPRDPHLAFVAFSRAGSDCEDELLSIASKGELFKELAHHAIVAQSEELWRKILSGTHITASSPIPTEDDMDELMDGLVDEDEEKGEAEQKNTEDPQDDSVSTKLRDSVVAEIKKQLPLCEKIEEVSGTIRAFDAANLTKELINVLECVIFGESLFSNNTFLQNLLILNSIQDMPERVSKYVSELSDYEGREVAESAVASELNEEALIVYKKFNLHVEALDVLVDHIRDMDRAEEYAQLHDVPEVWSRLAHSLLRMGRIEDGIKAFVRAEDPTAHPFVIRAAEESNNLAALVPFLEMARSKAPEPAIDTSLVFALAKLDRLGDMEDLIVGGTCCANLSHAGQKCYQNELYRAGLLIFRAISDYGSVAACHLKLRNFIEAIEAARMANNVRVWGEVMRVCVDAGEFRLAKTAGINVILIPEEIDSCISFYLSRGHVEHLIELLEMGTTHEKAHIRLFTELGVLYSKYSADNMMEFVKRFIKRCDVDRIARACQRAHLWAVLVFVKLESGNLDDCLNIMMAQSSSAWDHSHFMNIIAHVSTLDVLLRAIDFYVNQQPQLLNELLVTLGENEHIDVGQIVSRIRRNEAGFLALNWLEERQKMEDVECINALLHNLYIDNFDHVSLTHSVRSVANFDVVQLATRLSKHEYLVFRRVSTELFRRAEKWGIAISLAKKDRVYGDAIEAVKLSRDGEMAEELLTWFLESEDFAEAATEETEEEDKEFDAVKQQRHECFSATLFRCSDFIRPDIVLCLAWKHHISDYAMPFMIQTVRTYSTIVDELQKRVAVLERGNVGSVASSEEEDAAMAEAMEAVHDDVYDNAFE</sequence>
<dbReference type="SMART" id="SM00299">
    <property type="entry name" value="CLH"/>
    <property type="match status" value="4"/>
</dbReference>
<dbReference type="EMBL" id="BQXS01011364">
    <property type="protein sequence ID" value="GKT37018.1"/>
    <property type="molecule type" value="Genomic_DNA"/>
</dbReference>
<organism evidence="4 5">
    <name type="scientific">Aduncisulcus paluster</name>
    <dbReference type="NCBI Taxonomy" id="2918883"/>
    <lineage>
        <taxon>Eukaryota</taxon>
        <taxon>Metamonada</taxon>
        <taxon>Carpediemonas-like organisms</taxon>
        <taxon>Aduncisulcus</taxon>
    </lineage>
</organism>
<evidence type="ECO:0000256" key="3">
    <source>
        <dbReference type="SAM" id="MobiDB-lite"/>
    </source>
</evidence>
<feature type="region of interest" description="Disordered" evidence="3">
    <location>
        <begin position="1054"/>
        <end position="1076"/>
    </location>
</feature>